<evidence type="ECO:0000259" key="5">
    <source>
        <dbReference type="PROSITE" id="PS50851"/>
    </source>
</evidence>
<dbReference type="Gene3D" id="2.30.30.40">
    <property type="entry name" value="SH3 Domains"/>
    <property type="match status" value="1"/>
</dbReference>
<name>A0A5E4TGD6_9BURK</name>
<dbReference type="AlphaFoldDB" id="A0A5E4TGD6"/>
<dbReference type="PROSITE" id="PS50851">
    <property type="entry name" value="CHEW"/>
    <property type="match status" value="1"/>
</dbReference>
<dbReference type="Pfam" id="PF01584">
    <property type="entry name" value="CheW"/>
    <property type="match status" value="1"/>
</dbReference>
<evidence type="ECO:0000313" key="7">
    <source>
        <dbReference type="Proteomes" id="UP000414233"/>
    </source>
</evidence>
<keyword evidence="7" id="KW-1185">Reference proteome</keyword>
<dbReference type="GO" id="GO:0006935">
    <property type="term" value="P:chemotaxis"/>
    <property type="evidence" value="ECO:0007669"/>
    <property type="project" value="InterPro"/>
</dbReference>
<accession>A0A5E4TGD6</accession>
<reference evidence="6 7" key="1">
    <citation type="submission" date="2019-08" db="EMBL/GenBank/DDBJ databases">
        <authorList>
            <person name="Peeters C."/>
        </authorList>
    </citation>
    <scope>NUCLEOTIDE SEQUENCE [LARGE SCALE GENOMIC DNA]</scope>
    <source>
        <strain evidence="6 7">LMG 30175</strain>
    </source>
</reference>
<dbReference type="PANTHER" id="PTHR22617">
    <property type="entry name" value="CHEMOTAXIS SENSOR HISTIDINE KINASE-RELATED"/>
    <property type="match status" value="1"/>
</dbReference>
<dbReference type="InterPro" id="IPR036061">
    <property type="entry name" value="CheW-like_dom_sf"/>
</dbReference>
<comment type="subcellular location">
    <subcellularLocation>
        <location evidence="1">Cytoplasm</location>
    </subcellularLocation>
</comment>
<dbReference type="OrthoDB" id="21516at2"/>
<feature type="domain" description="CheW-like" evidence="5">
    <location>
        <begin position="67"/>
        <end position="227"/>
    </location>
</feature>
<dbReference type="RefSeq" id="WP_150696244.1">
    <property type="nucleotide sequence ID" value="NZ_CABPRZ010000004.1"/>
</dbReference>
<evidence type="ECO:0000256" key="3">
    <source>
        <dbReference type="ARBA" id="ARBA00022490"/>
    </source>
</evidence>
<proteinExistence type="predicted"/>
<evidence type="ECO:0000256" key="1">
    <source>
        <dbReference type="ARBA" id="ARBA00004496"/>
    </source>
</evidence>
<dbReference type="Proteomes" id="UP000414233">
    <property type="component" value="Unassembled WGS sequence"/>
</dbReference>
<dbReference type="GO" id="GO:0007165">
    <property type="term" value="P:signal transduction"/>
    <property type="evidence" value="ECO:0007669"/>
    <property type="project" value="InterPro"/>
</dbReference>
<dbReference type="SUPFAM" id="SSF50341">
    <property type="entry name" value="CheW-like"/>
    <property type="match status" value="1"/>
</dbReference>
<dbReference type="SMART" id="SM00260">
    <property type="entry name" value="CheW"/>
    <property type="match status" value="1"/>
</dbReference>
<organism evidence="6 7">
    <name type="scientific">Pandoraea terrae</name>
    <dbReference type="NCBI Taxonomy" id="1537710"/>
    <lineage>
        <taxon>Bacteria</taxon>
        <taxon>Pseudomonadati</taxon>
        <taxon>Pseudomonadota</taxon>
        <taxon>Betaproteobacteria</taxon>
        <taxon>Burkholderiales</taxon>
        <taxon>Burkholderiaceae</taxon>
        <taxon>Pandoraea</taxon>
    </lineage>
</organism>
<dbReference type="Gene3D" id="2.40.50.180">
    <property type="entry name" value="CheA-289, Domain 4"/>
    <property type="match status" value="1"/>
</dbReference>
<dbReference type="InterPro" id="IPR039315">
    <property type="entry name" value="CheW"/>
</dbReference>
<protein>
    <recommendedName>
        <fullName evidence="2">Chemotaxis protein CheW</fullName>
    </recommendedName>
</protein>
<dbReference type="PANTHER" id="PTHR22617:SF45">
    <property type="entry name" value="CHEMOTAXIS PROTEIN CHEW"/>
    <property type="match status" value="1"/>
</dbReference>
<gene>
    <name evidence="6" type="ORF">PTE30175_01308</name>
</gene>
<evidence type="ECO:0000313" key="6">
    <source>
        <dbReference type="EMBL" id="VVD86033.1"/>
    </source>
</evidence>
<dbReference type="GO" id="GO:0005829">
    <property type="term" value="C:cytosol"/>
    <property type="evidence" value="ECO:0007669"/>
    <property type="project" value="TreeGrafter"/>
</dbReference>
<evidence type="ECO:0000256" key="2">
    <source>
        <dbReference type="ARBA" id="ARBA00021483"/>
    </source>
</evidence>
<evidence type="ECO:0000256" key="4">
    <source>
        <dbReference type="SAM" id="MobiDB-lite"/>
    </source>
</evidence>
<dbReference type="EMBL" id="CABPRZ010000004">
    <property type="protein sequence ID" value="VVD86033.1"/>
    <property type="molecule type" value="Genomic_DNA"/>
</dbReference>
<keyword evidence="3" id="KW-0963">Cytoplasm</keyword>
<sequence length="230" mass="24282">MSDTLRNDVSTQAGDTRDDTRGNGHARVSEGNRASRDPADLLDRLPLEYADPAPWRDPVAPIAAERAPSLLVFRIGMEWLALPAAAIAEVAEMRRWHTLPRKQQRHLLGLVNLRGALMPCVALGELLGVTQAPAESSGNVNGAPGAAGAGHAREGHARLLTLRYGGHITAFPVSEIFGTIAPAAQEFLAAPATTPGAAAGFASTVVRWRDHVVGVLDPARVSAAFDRSLA</sequence>
<feature type="compositionally biased region" description="Basic and acidic residues" evidence="4">
    <location>
        <begin position="15"/>
        <end position="38"/>
    </location>
</feature>
<feature type="compositionally biased region" description="Polar residues" evidence="4">
    <location>
        <begin position="1"/>
        <end position="14"/>
    </location>
</feature>
<dbReference type="InterPro" id="IPR002545">
    <property type="entry name" value="CheW-lke_dom"/>
</dbReference>
<feature type="region of interest" description="Disordered" evidence="4">
    <location>
        <begin position="1"/>
        <end position="38"/>
    </location>
</feature>